<evidence type="ECO:0000259" key="10">
    <source>
        <dbReference type="Pfam" id="PF19055"/>
    </source>
</evidence>
<name>A0A7F5RLT0_AGRPL</name>
<keyword evidence="12" id="KW-0067">ATP-binding</keyword>
<reference evidence="12" key="1">
    <citation type="submission" date="2025-08" db="UniProtKB">
        <authorList>
            <consortium name="RefSeq"/>
        </authorList>
    </citation>
    <scope>IDENTIFICATION</scope>
    <source>
        <tissue evidence="12">Entire body</tissue>
    </source>
</reference>
<keyword evidence="4 7" id="KW-0812">Transmembrane</keyword>
<evidence type="ECO:0000256" key="5">
    <source>
        <dbReference type="ARBA" id="ARBA00022989"/>
    </source>
</evidence>
<dbReference type="GO" id="GO:0140359">
    <property type="term" value="F:ABC-type transporter activity"/>
    <property type="evidence" value="ECO:0007669"/>
    <property type="project" value="InterPro"/>
</dbReference>
<dbReference type="PANTHER" id="PTHR48041:SF105">
    <property type="entry name" value="FI02074P"/>
    <property type="match status" value="1"/>
</dbReference>
<dbReference type="AlphaFoldDB" id="A0A7F5RLT0"/>
<evidence type="ECO:0000256" key="2">
    <source>
        <dbReference type="ARBA" id="ARBA00005814"/>
    </source>
</evidence>
<evidence type="ECO:0000256" key="3">
    <source>
        <dbReference type="ARBA" id="ARBA00022448"/>
    </source>
</evidence>
<dbReference type="SUPFAM" id="SSF52540">
    <property type="entry name" value="P-loop containing nucleoside triphosphate hydrolases"/>
    <property type="match status" value="1"/>
</dbReference>
<protein>
    <submittedName>
        <fullName evidence="12">ATP-binding cassette sub-family G member 1</fullName>
    </submittedName>
</protein>
<comment type="similarity">
    <text evidence="2">Belongs to the ABC transporter superfamily. ABCG family. Eye pigment precursor importer (TC 3.A.1.204) subfamily.</text>
</comment>
<dbReference type="OrthoDB" id="66620at2759"/>
<dbReference type="Pfam" id="PF00005">
    <property type="entry name" value="ABC_tran"/>
    <property type="match status" value="1"/>
</dbReference>
<evidence type="ECO:0000313" key="11">
    <source>
        <dbReference type="Proteomes" id="UP000192223"/>
    </source>
</evidence>
<dbReference type="Pfam" id="PF19055">
    <property type="entry name" value="ABC2_membrane_7"/>
    <property type="match status" value="1"/>
</dbReference>
<dbReference type="InterPro" id="IPR050352">
    <property type="entry name" value="ABCG_transporters"/>
</dbReference>
<feature type="domain" description="ABC transporter" evidence="8">
    <location>
        <begin position="7"/>
        <end position="42"/>
    </location>
</feature>
<evidence type="ECO:0000259" key="9">
    <source>
        <dbReference type="Pfam" id="PF01061"/>
    </source>
</evidence>
<proteinExistence type="inferred from homology"/>
<organism evidence="11 12">
    <name type="scientific">Agrilus planipennis</name>
    <name type="common">Emerald ash borer</name>
    <name type="synonym">Agrilus marcopoli</name>
    <dbReference type="NCBI Taxonomy" id="224129"/>
    <lineage>
        <taxon>Eukaryota</taxon>
        <taxon>Metazoa</taxon>
        <taxon>Ecdysozoa</taxon>
        <taxon>Arthropoda</taxon>
        <taxon>Hexapoda</taxon>
        <taxon>Insecta</taxon>
        <taxon>Pterygota</taxon>
        <taxon>Neoptera</taxon>
        <taxon>Endopterygota</taxon>
        <taxon>Coleoptera</taxon>
        <taxon>Polyphaga</taxon>
        <taxon>Elateriformia</taxon>
        <taxon>Buprestoidea</taxon>
        <taxon>Buprestidae</taxon>
        <taxon>Agrilinae</taxon>
        <taxon>Agrilus</taxon>
    </lineage>
</organism>
<feature type="domain" description="ABC-2 type transporter transmembrane" evidence="9">
    <location>
        <begin position="190"/>
        <end position="399"/>
    </location>
</feature>
<dbReference type="PANTHER" id="PTHR48041">
    <property type="entry name" value="ABC TRANSPORTER G FAMILY MEMBER 28"/>
    <property type="match status" value="1"/>
</dbReference>
<dbReference type="Proteomes" id="UP000192223">
    <property type="component" value="Unplaced"/>
</dbReference>
<gene>
    <name evidence="12" type="primary">LOC108736944</name>
</gene>
<dbReference type="GO" id="GO:0016887">
    <property type="term" value="F:ATP hydrolysis activity"/>
    <property type="evidence" value="ECO:0007669"/>
    <property type="project" value="InterPro"/>
</dbReference>
<evidence type="ECO:0000256" key="7">
    <source>
        <dbReference type="SAM" id="Phobius"/>
    </source>
</evidence>
<evidence type="ECO:0000313" key="12">
    <source>
        <dbReference type="RefSeq" id="XP_025836790.1"/>
    </source>
</evidence>
<accession>A0A7F5RLT0</accession>
<dbReference type="InterPro" id="IPR027417">
    <property type="entry name" value="P-loop_NTPase"/>
</dbReference>
<dbReference type="GeneID" id="108736944"/>
<dbReference type="InterPro" id="IPR043926">
    <property type="entry name" value="ABCG_dom"/>
</dbReference>
<evidence type="ECO:0000256" key="6">
    <source>
        <dbReference type="ARBA" id="ARBA00023136"/>
    </source>
</evidence>
<feature type="transmembrane region" description="Helical" evidence="7">
    <location>
        <begin position="242"/>
        <end position="264"/>
    </location>
</feature>
<feature type="transmembrane region" description="Helical" evidence="7">
    <location>
        <begin position="353"/>
        <end position="371"/>
    </location>
</feature>
<dbReference type="KEGG" id="apln:108736944"/>
<dbReference type="InterPro" id="IPR013525">
    <property type="entry name" value="ABC2_TM"/>
</dbReference>
<dbReference type="InterPro" id="IPR003439">
    <property type="entry name" value="ABC_transporter-like_ATP-bd"/>
</dbReference>
<keyword evidence="6 7" id="KW-0472">Membrane</keyword>
<dbReference type="Gene3D" id="3.40.50.300">
    <property type="entry name" value="P-loop containing nucleotide triphosphate hydrolases"/>
    <property type="match status" value="2"/>
</dbReference>
<evidence type="ECO:0000256" key="1">
    <source>
        <dbReference type="ARBA" id="ARBA00004141"/>
    </source>
</evidence>
<dbReference type="GO" id="GO:0005524">
    <property type="term" value="F:ATP binding"/>
    <property type="evidence" value="ECO:0007669"/>
    <property type="project" value="UniProtKB-KW"/>
</dbReference>
<keyword evidence="11" id="KW-1185">Reference proteome</keyword>
<comment type="subcellular location">
    <subcellularLocation>
        <location evidence="1">Membrane</location>
        <topology evidence="1">Multi-pass membrane protein</topology>
    </subcellularLocation>
</comment>
<feature type="transmembrane region" description="Helical" evidence="7">
    <location>
        <begin position="209"/>
        <end position="230"/>
    </location>
</feature>
<evidence type="ECO:0000259" key="8">
    <source>
        <dbReference type="Pfam" id="PF00005"/>
    </source>
</evidence>
<dbReference type="RefSeq" id="XP_025836790.1">
    <property type="nucleotide sequence ID" value="XM_025981005.1"/>
</dbReference>
<dbReference type="GO" id="GO:0005886">
    <property type="term" value="C:plasma membrane"/>
    <property type="evidence" value="ECO:0007669"/>
    <property type="project" value="TreeGrafter"/>
</dbReference>
<keyword evidence="3" id="KW-0813">Transport</keyword>
<feature type="transmembrane region" description="Helical" evidence="7">
    <location>
        <begin position="285"/>
        <end position="312"/>
    </location>
</feature>
<dbReference type="InParanoid" id="A0A7F5RLT0"/>
<feature type="transmembrane region" description="Helical" evidence="7">
    <location>
        <begin position="318"/>
        <end position="346"/>
    </location>
</feature>
<keyword evidence="5 7" id="KW-1133">Transmembrane helix</keyword>
<feature type="domain" description="ABC transporter family G" evidence="10">
    <location>
        <begin position="85"/>
        <end position="140"/>
    </location>
</feature>
<sequence>MGKKEILKKINGSFRSKHLTAILGGSGSGKTTLLNILAGLLSSFKYIVAVRYCSFRGMDCVSATKCVDIIKKICMQGRIIICSIHQPSKYIFDEFDQVYFLAEGRCIYNGSPSNVVKYLSKMNLICPLSWNPADYLIEIAQEEIPLLTLQEGSKHGLLEDFQYSSEQQEQEQEQTTNPENILNFPVSCFRQIKILLIITFLQMSRDKKLLFIQFLNHLLLGLITGGLFLNSSSSASKAVENFFFYLTVVMFFIYTHTMTSVLLLPSEVEIFKKEYSNRWYSLRAYYGALILRNVPIMILYGFIFNGLVYILTAQRMDLYYFGLFSFTTFTISAASEALGTFVGSLFNIMHGSIAAPVILAPFVMLSLYGIGDGEKIHPFMDFVTSFSYVRSGFTALCRLMLSNQPPLECLDEDYCHYKDTDLLLRDMGMGDKRYYLEIVYICLFTFVCRVLGYLALKLRTKVDFEKKIEAVVSSPVIKKTTFFCK</sequence>
<evidence type="ECO:0000256" key="4">
    <source>
        <dbReference type="ARBA" id="ARBA00022692"/>
    </source>
</evidence>
<feature type="transmembrane region" description="Helical" evidence="7">
    <location>
        <begin position="434"/>
        <end position="456"/>
    </location>
</feature>
<dbReference type="Pfam" id="PF01061">
    <property type="entry name" value="ABC2_membrane"/>
    <property type="match status" value="1"/>
</dbReference>
<keyword evidence="12" id="KW-0547">Nucleotide-binding</keyword>